<reference evidence="4 5" key="1">
    <citation type="submission" date="2020-06" db="EMBL/GenBank/DDBJ databases">
        <title>Transcriptomic and genomic resources for Thalictrum thalictroides and T. hernandezii: Facilitating candidate gene discovery in an emerging model plant lineage.</title>
        <authorList>
            <person name="Arias T."/>
            <person name="Riano-Pachon D.M."/>
            <person name="Di Stilio V.S."/>
        </authorList>
    </citation>
    <scope>NUCLEOTIDE SEQUENCE [LARGE SCALE GENOMIC DNA]</scope>
    <source>
        <strain evidence="5">cv. WT478/WT964</strain>
        <tissue evidence="4">Leaves</tissue>
    </source>
</reference>
<dbReference type="InterPro" id="IPR001245">
    <property type="entry name" value="Ser-Thr/Tyr_kinase_cat_dom"/>
</dbReference>
<dbReference type="GO" id="GO:0004672">
    <property type="term" value="F:protein kinase activity"/>
    <property type="evidence" value="ECO:0007669"/>
    <property type="project" value="InterPro"/>
</dbReference>
<feature type="transmembrane region" description="Helical" evidence="1">
    <location>
        <begin position="235"/>
        <end position="260"/>
    </location>
</feature>
<feature type="signal peptide" evidence="2">
    <location>
        <begin position="1"/>
        <end position="21"/>
    </location>
</feature>
<evidence type="ECO:0000256" key="1">
    <source>
        <dbReference type="SAM" id="Phobius"/>
    </source>
</evidence>
<evidence type="ECO:0000256" key="2">
    <source>
        <dbReference type="SAM" id="SignalP"/>
    </source>
</evidence>
<dbReference type="InterPro" id="IPR011009">
    <property type="entry name" value="Kinase-like_dom_sf"/>
</dbReference>
<organism evidence="4 5">
    <name type="scientific">Thalictrum thalictroides</name>
    <name type="common">Rue-anemone</name>
    <name type="synonym">Anemone thalictroides</name>
    <dbReference type="NCBI Taxonomy" id="46969"/>
    <lineage>
        <taxon>Eukaryota</taxon>
        <taxon>Viridiplantae</taxon>
        <taxon>Streptophyta</taxon>
        <taxon>Embryophyta</taxon>
        <taxon>Tracheophyta</taxon>
        <taxon>Spermatophyta</taxon>
        <taxon>Magnoliopsida</taxon>
        <taxon>Ranunculales</taxon>
        <taxon>Ranunculaceae</taxon>
        <taxon>Thalictroideae</taxon>
        <taxon>Thalictrum</taxon>
    </lineage>
</organism>
<keyword evidence="5" id="KW-1185">Reference proteome</keyword>
<dbReference type="InterPro" id="IPR046959">
    <property type="entry name" value="PRK1-6/SRF4-like"/>
</dbReference>
<evidence type="ECO:0000313" key="5">
    <source>
        <dbReference type="Proteomes" id="UP000554482"/>
    </source>
</evidence>
<dbReference type="GO" id="GO:0005524">
    <property type="term" value="F:ATP binding"/>
    <property type="evidence" value="ECO:0007669"/>
    <property type="project" value="InterPro"/>
</dbReference>
<dbReference type="Gene3D" id="3.30.200.20">
    <property type="entry name" value="Phosphorylase Kinase, domain 1"/>
    <property type="match status" value="1"/>
</dbReference>
<dbReference type="PANTHER" id="PTHR48007:SF40">
    <property type="entry name" value="SERINE-THREONINE_TYROSINE-PROTEIN KINASE CATALYTIC DOMAIN-CONTAINING PROTEIN"/>
    <property type="match status" value="1"/>
</dbReference>
<dbReference type="Gene3D" id="3.80.10.10">
    <property type="entry name" value="Ribonuclease Inhibitor"/>
    <property type="match status" value="1"/>
</dbReference>
<keyword evidence="1" id="KW-0472">Membrane</keyword>
<dbReference type="Gene3D" id="1.10.510.10">
    <property type="entry name" value="Transferase(Phosphotransferase) domain 1"/>
    <property type="match status" value="1"/>
</dbReference>
<comment type="caution">
    <text evidence="4">The sequence shown here is derived from an EMBL/GenBank/DDBJ whole genome shotgun (WGS) entry which is preliminary data.</text>
</comment>
<keyword evidence="4" id="KW-0808">Transferase</keyword>
<dbReference type="AlphaFoldDB" id="A0A7J6W8U7"/>
<dbReference type="Proteomes" id="UP000554482">
    <property type="component" value="Unassembled WGS sequence"/>
</dbReference>
<dbReference type="SUPFAM" id="SSF52058">
    <property type="entry name" value="L domain-like"/>
    <property type="match status" value="1"/>
</dbReference>
<gene>
    <name evidence="4" type="ORF">FRX31_016715</name>
</gene>
<dbReference type="Pfam" id="PF07714">
    <property type="entry name" value="PK_Tyr_Ser-Thr"/>
    <property type="match status" value="1"/>
</dbReference>
<keyword evidence="4" id="KW-0418">Kinase</keyword>
<dbReference type="PANTHER" id="PTHR48007">
    <property type="entry name" value="LEUCINE-RICH REPEAT RECEPTOR-LIKE PROTEIN KINASE PXC1"/>
    <property type="match status" value="1"/>
</dbReference>
<evidence type="ECO:0000313" key="4">
    <source>
        <dbReference type="EMBL" id="KAF5193701.1"/>
    </source>
</evidence>
<keyword evidence="4" id="KW-0675">Receptor</keyword>
<dbReference type="InterPro" id="IPR032675">
    <property type="entry name" value="LRR_dom_sf"/>
</dbReference>
<name>A0A7J6W8U7_THATH</name>
<protein>
    <submittedName>
        <fullName evidence="4">Pollen receptor-like kinase</fullName>
    </submittedName>
</protein>
<proteinExistence type="predicted"/>
<keyword evidence="2" id="KW-0732">Signal</keyword>
<dbReference type="PROSITE" id="PS50011">
    <property type="entry name" value="PROTEIN_KINASE_DOM"/>
    <property type="match status" value="1"/>
</dbReference>
<feature type="domain" description="Protein kinase" evidence="3">
    <location>
        <begin position="312"/>
        <end position="594"/>
    </location>
</feature>
<keyword evidence="1" id="KW-1133">Transmembrane helix</keyword>
<feature type="chain" id="PRO_5029665016" evidence="2">
    <location>
        <begin position="22"/>
        <end position="594"/>
    </location>
</feature>
<sequence length="594" mass="66927">MSFVSFLISSILLFLIHQLTAEVTPLEFYPGERDALIQLREAVKSPVIDLHSIWIGPPCHNSNSNWVGITCYNSHVISIVLDDFQLRGELPSTFLQNITYLRLLSFRNNSLLGPLPSLAGLLHLNFIYLSHNLFTSSIPLDYITLPNLIALELQKNILSGNIPPFNQPTLTDFNVSYNSLQGPIPQTPTLQKLPSSAYYNNLQLCGKPLPNPCPAPPVNAPPPWNQTKAKKKLTVWSIILIAVSTALLPFLVVLVLVCYFRKTGLLNGQETEDDKSGDLAEKKMKNTDPERRVELEFFDKEKPMFDLDDLLRASAELMGKGKLGSTYKVNIEQGSTIAVKRLKEMNGLEKKAFVQQMQLLGKMRHENLVRIVSFYYSKEEKLVVYEYVPCDGSLFELLHEGRGTAGRFPLSWNTRLSIVKGVAEGLLYLHESLPSHKVPHANLKSSNILVSHHSNSNNNQIYLTDYGFLPLITSRKAALDKLSVGRSPEFTHGKKLTHKADVYCFGIVLLEIITGRRVPPQRQDDTSLDDLSDWVRSVVDNDWSTDILDLEISATKEDHNEMLKLAEIALECTSEEPEKRPKMNQVLTRIKSIK</sequence>
<accession>A0A7J6W8U7</accession>
<dbReference type="OrthoDB" id="772719at2759"/>
<keyword evidence="1" id="KW-0812">Transmembrane</keyword>
<dbReference type="EMBL" id="JABWDY010019742">
    <property type="protein sequence ID" value="KAF5193701.1"/>
    <property type="molecule type" value="Genomic_DNA"/>
</dbReference>
<dbReference type="SUPFAM" id="SSF56112">
    <property type="entry name" value="Protein kinase-like (PK-like)"/>
    <property type="match status" value="1"/>
</dbReference>
<dbReference type="InterPro" id="IPR000719">
    <property type="entry name" value="Prot_kinase_dom"/>
</dbReference>
<evidence type="ECO:0000259" key="3">
    <source>
        <dbReference type="PROSITE" id="PS50011"/>
    </source>
</evidence>